<reference evidence="1 2" key="2">
    <citation type="submission" date="2019-01" db="EMBL/GenBank/DDBJ databases">
        <authorList>
            <person name="Li Y."/>
        </authorList>
    </citation>
    <scope>NUCLEOTIDE SEQUENCE [LARGE SCALE GENOMIC DNA]</scope>
    <source>
        <strain evidence="1 2">D19-10-3-21</strain>
    </source>
</reference>
<accession>A0A443K9K3</accession>
<dbReference type="Proteomes" id="UP000285295">
    <property type="component" value="Unassembled WGS sequence"/>
</dbReference>
<protein>
    <submittedName>
        <fullName evidence="1">Uncharacterized protein</fullName>
    </submittedName>
</protein>
<name>A0A443K9K3_9RHOB</name>
<dbReference type="AlphaFoldDB" id="A0A443K9K3"/>
<sequence>MAMPDRIARAQLLWEALHGCEPEDALAVCAAFLDAHSTGGPEMAPFMEATASTAQFWADIAPPHELVAYGMAALDRLRTTALGLNTRKRLFVALWKTLSEEDRLRFVKRIDPDGMVIRRRND</sequence>
<evidence type="ECO:0000313" key="1">
    <source>
        <dbReference type="EMBL" id="RWR29471.1"/>
    </source>
</evidence>
<dbReference type="OrthoDB" id="7851001at2"/>
<dbReference type="EMBL" id="SAUX01000011">
    <property type="protein sequence ID" value="RWR29471.1"/>
    <property type="molecule type" value="Genomic_DNA"/>
</dbReference>
<gene>
    <name evidence="1" type="ORF">D2T31_10850</name>
</gene>
<reference evidence="1 2" key="1">
    <citation type="submission" date="2019-01" db="EMBL/GenBank/DDBJ databases">
        <title>Sinorhodobacter populi sp. nov. isolated from the symptomatic bark tissue of Populus euramericana canker.</title>
        <authorList>
            <person name="Xu G."/>
        </authorList>
    </citation>
    <scope>NUCLEOTIDE SEQUENCE [LARGE SCALE GENOMIC DNA]</scope>
    <source>
        <strain evidence="1 2">D19-10-3-21</strain>
    </source>
</reference>
<dbReference type="RefSeq" id="WP_128237363.1">
    <property type="nucleotide sequence ID" value="NZ_SAUX01000011.1"/>
</dbReference>
<organism evidence="1 2">
    <name type="scientific">Paenirhodobacter populi</name>
    <dbReference type="NCBI Taxonomy" id="2306993"/>
    <lineage>
        <taxon>Bacteria</taxon>
        <taxon>Pseudomonadati</taxon>
        <taxon>Pseudomonadota</taxon>
        <taxon>Alphaproteobacteria</taxon>
        <taxon>Rhodobacterales</taxon>
        <taxon>Rhodobacter group</taxon>
        <taxon>Paenirhodobacter</taxon>
    </lineage>
</organism>
<evidence type="ECO:0000313" key="2">
    <source>
        <dbReference type="Proteomes" id="UP000285295"/>
    </source>
</evidence>
<proteinExistence type="predicted"/>
<comment type="caution">
    <text evidence="1">The sequence shown here is derived from an EMBL/GenBank/DDBJ whole genome shotgun (WGS) entry which is preliminary data.</text>
</comment>